<gene>
    <name evidence="5" type="ORF">CU635_12630</name>
    <name evidence="6" type="ORF">CVD25_05925</name>
</gene>
<protein>
    <recommendedName>
        <fullName evidence="4">HTH gntR-type domain-containing protein</fullName>
    </recommendedName>
</protein>
<dbReference type="AlphaFoldDB" id="A0A2N5GKH7"/>
<dbReference type="InterPro" id="IPR050679">
    <property type="entry name" value="Bact_HTH_transcr_reg"/>
</dbReference>
<sequence length="245" mass="28497">MRTVKYLNISYKIYKHYISKKDGTTKRLPGEKELSEQYSVSRETIRKALNELIEQGKIYSIQGSGYYIKQESLSLKNSLNSLSSITEMIRNANLAEDDMDTNIYVDKPSDEASELLQIEKNDDVYILNRIRTAKLEPVVYSINVLPYKLVGNEFAQYYFKGSLSKFLKDFYDYEITEAITEIQAVTSLDEVPAIFSGNNYPLLKFIQTHYTIEGKPILLSYDYMRNDVIRFYVKRNKRIKGGNMK</sequence>
<dbReference type="PANTHER" id="PTHR44846">
    <property type="entry name" value="MANNOSYL-D-GLYCERATE TRANSPORT/METABOLISM SYSTEM REPRESSOR MNGR-RELATED"/>
    <property type="match status" value="1"/>
</dbReference>
<dbReference type="Gene3D" id="3.40.1410.10">
    <property type="entry name" value="Chorismate lyase-like"/>
    <property type="match status" value="1"/>
</dbReference>
<dbReference type="GO" id="GO:0003700">
    <property type="term" value="F:DNA-binding transcription factor activity"/>
    <property type="evidence" value="ECO:0007669"/>
    <property type="project" value="InterPro"/>
</dbReference>
<dbReference type="Gene3D" id="1.10.10.10">
    <property type="entry name" value="Winged helix-like DNA-binding domain superfamily/Winged helix DNA-binding domain"/>
    <property type="match status" value="1"/>
</dbReference>
<dbReference type="Pfam" id="PF00392">
    <property type="entry name" value="GntR"/>
    <property type="match status" value="1"/>
</dbReference>
<dbReference type="InterPro" id="IPR036388">
    <property type="entry name" value="WH-like_DNA-bd_sf"/>
</dbReference>
<name>A0A2N5GKH7_9BACI</name>
<dbReference type="Proteomes" id="UP000235114">
    <property type="component" value="Unassembled WGS sequence"/>
</dbReference>
<dbReference type="SUPFAM" id="SSF64288">
    <property type="entry name" value="Chorismate lyase-like"/>
    <property type="match status" value="1"/>
</dbReference>
<dbReference type="EMBL" id="PGVA01000028">
    <property type="protein sequence ID" value="PLR82016.1"/>
    <property type="molecule type" value="Genomic_DNA"/>
</dbReference>
<dbReference type="InterPro" id="IPR000524">
    <property type="entry name" value="Tscrpt_reg_HTH_GntR"/>
</dbReference>
<dbReference type="Pfam" id="PF07702">
    <property type="entry name" value="UTRA"/>
    <property type="match status" value="1"/>
</dbReference>
<dbReference type="InterPro" id="IPR011663">
    <property type="entry name" value="UTRA"/>
</dbReference>
<evidence type="ECO:0000313" key="7">
    <source>
        <dbReference type="Proteomes" id="UP000234951"/>
    </source>
</evidence>
<dbReference type="SUPFAM" id="SSF46785">
    <property type="entry name" value="Winged helix' DNA-binding domain"/>
    <property type="match status" value="1"/>
</dbReference>
<dbReference type="InterPro" id="IPR028978">
    <property type="entry name" value="Chorismate_lyase_/UTRA_dom_sf"/>
</dbReference>
<comment type="caution">
    <text evidence="5">The sequence shown here is derived from an EMBL/GenBank/DDBJ whole genome shotgun (WGS) entry which is preliminary data.</text>
</comment>
<dbReference type="SMART" id="SM00345">
    <property type="entry name" value="HTH_GNTR"/>
    <property type="match status" value="1"/>
</dbReference>
<keyword evidence="1" id="KW-0805">Transcription regulation</keyword>
<proteinExistence type="predicted"/>
<dbReference type="PRINTS" id="PR00035">
    <property type="entry name" value="HTHGNTR"/>
</dbReference>
<reference evidence="6 8" key="2">
    <citation type="submission" date="2017-12" db="EMBL/GenBank/DDBJ databases">
        <title>Comparative Functional Genomics of Dry Heat Resistant strains isolated from the Viking Spacecraft.</title>
        <authorList>
            <person name="Seuylemezian A."/>
            <person name="Cooper K."/>
            <person name="Vaishampayan P."/>
        </authorList>
    </citation>
    <scope>NUCLEOTIDE SEQUENCE [LARGE SCALE GENOMIC DNA]</scope>
    <source>
        <strain evidence="6 8">ATCC 29669</strain>
    </source>
</reference>
<evidence type="ECO:0000259" key="4">
    <source>
        <dbReference type="PROSITE" id="PS50949"/>
    </source>
</evidence>
<evidence type="ECO:0000256" key="1">
    <source>
        <dbReference type="ARBA" id="ARBA00023015"/>
    </source>
</evidence>
<keyword evidence="8" id="KW-1185">Reference proteome</keyword>
<organism evidence="5 7">
    <name type="scientific">Bacillus canaveralius</name>
    <dbReference type="NCBI Taxonomy" id="1403243"/>
    <lineage>
        <taxon>Bacteria</taxon>
        <taxon>Bacillati</taxon>
        <taxon>Bacillota</taxon>
        <taxon>Bacilli</taxon>
        <taxon>Bacillales</taxon>
        <taxon>Bacillaceae</taxon>
        <taxon>Bacillus</taxon>
    </lineage>
</organism>
<feature type="domain" description="HTH gntR-type" evidence="4">
    <location>
        <begin position="3"/>
        <end position="71"/>
    </location>
</feature>
<dbReference type="EMBL" id="PGVD01000015">
    <property type="protein sequence ID" value="PLR99402.1"/>
    <property type="molecule type" value="Genomic_DNA"/>
</dbReference>
<dbReference type="SMART" id="SM00866">
    <property type="entry name" value="UTRA"/>
    <property type="match status" value="1"/>
</dbReference>
<keyword evidence="2" id="KW-0238">DNA-binding</keyword>
<evidence type="ECO:0000313" key="8">
    <source>
        <dbReference type="Proteomes" id="UP000235114"/>
    </source>
</evidence>
<reference evidence="5 7" key="1">
    <citation type="submission" date="2017-11" db="EMBL/GenBank/DDBJ databases">
        <title>Comparitive Functional Genomics of Dry Heat Resistant strains isolated from the Viking Spacecraft.</title>
        <authorList>
            <person name="Seuylemezian A."/>
            <person name="Cooper K."/>
            <person name="Vaishampayan P."/>
        </authorList>
    </citation>
    <scope>NUCLEOTIDE SEQUENCE [LARGE SCALE GENOMIC DNA]</scope>
    <source>
        <strain evidence="5 7">M4.6</strain>
    </source>
</reference>
<dbReference type="InterPro" id="IPR036390">
    <property type="entry name" value="WH_DNA-bd_sf"/>
</dbReference>
<dbReference type="GO" id="GO:0045892">
    <property type="term" value="P:negative regulation of DNA-templated transcription"/>
    <property type="evidence" value="ECO:0007669"/>
    <property type="project" value="TreeGrafter"/>
</dbReference>
<keyword evidence="3" id="KW-0804">Transcription</keyword>
<dbReference type="CDD" id="cd07377">
    <property type="entry name" value="WHTH_GntR"/>
    <property type="match status" value="1"/>
</dbReference>
<accession>A0A2N5GKH7</accession>
<dbReference type="GO" id="GO:0003677">
    <property type="term" value="F:DNA binding"/>
    <property type="evidence" value="ECO:0007669"/>
    <property type="project" value="UniProtKB-KW"/>
</dbReference>
<evidence type="ECO:0000313" key="5">
    <source>
        <dbReference type="EMBL" id="PLR82016.1"/>
    </source>
</evidence>
<evidence type="ECO:0000256" key="2">
    <source>
        <dbReference type="ARBA" id="ARBA00023125"/>
    </source>
</evidence>
<dbReference type="Proteomes" id="UP000234951">
    <property type="component" value="Unassembled WGS sequence"/>
</dbReference>
<dbReference type="RefSeq" id="WP_101577732.1">
    <property type="nucleotide sequence ID" value="NZ_PGVA01000028.1"/>
</dbReference>
<dbReference type="PROSITE" id="PS50949">
    <property type="entry name" value="HTH_GNTR"/>
    <property type="match status" value="1"/>
</dbReference>
<evidence type="ECO:0000313" key="6">
    <source>
        <dbReference type="EMBL" id="PLR99402.1"/>
    </source>
</evidence>
<dbReference type="OrthoDB" id="149756at2"/>
<dbReference type="PANTHER" id="PTHR44846:SF17">
    <property type="entry name" value="GNTR-FAMILY TRANSCRIPTIONAL REGULATOR"/>
    <property type="match status" value="1"/>
</dbReference>
<evidence type="ECO:0000256" key="3">
    <source>
        <dbReference type="ARBA" id="ARBA00023163"/>
    </source>
</evidence>